<dbReference type="PANTHER" id="PTHR43107">
    <property type="entry name" value="LONG-CHAIN FATTY ACID TRANSPORT PROTEIN"/>
    <property type="match status" value="1"/>
</dbReference>
<evidence type="ECO:0000256" key="11">
    <source>
        <dbReference type="ARBA" id="ARBA00022840"/>
    </source>
</evidence>
<dbReference type="InterPro" id="IPR020846">
    <property type="entry name" value="MFS_dom"/>
</dbReference>
<evidence type="ECO:0000256" key="2">
    <source>
        <dbReference type="ARBA" id="ARBA00004585"/>
    </source>
</evidence>
<evidence type="ECO:0000256" key="15">
    <source>
        <dbReference type="ARBA" id="ARBA00023140"/>
    </source>
</evidence>
<dbReference type="EMBL" id="SNSC02000012">
    <property type="protein sequence ID" value="TID19652.1"/>
    <property type="molecule type" value="Genomic_DNA"/>
</dbReference>
<evidence type="ECO:0000256" key="19">
    <source>
        <dbReference type="ARBA" id="ARBA00068795"/>
    </source>
</evidence>
<accession>A0A4Z1NX13</accession>
<keyword evidence="7" id="KW-0436">Ligase</keyword>
<feature type="transmembrane region" description="Helical" evidence="21">
    <location>
        <begin position="331"/>
        <end position="351"/>
    </location>
</feature>
<protein>
    <recommendedName>
        <fullName evidence="19">Very long-chain fatty acid transport protein</fullName>
    </recommendedName>
    <alternativeName>
        <fullName evidence="20">Very-long-chain acyl-CoA synthetase</fullName>
    </alternativeName>
</protein>
<reference evidence="23 24" key="1">
    <citation type="submission" date="2019-04" db="EMBL/GenBank/DDBJ databases">
        <title>High contiguity whole genome sequence and gene annotation resource for two Venturia nashicola isolates.</title>
        <authorList>
            <person name="Prokchorchik M."/>
            <person name="Won K."/>
            <person name="Lee Y."/>
            <person name="Choi E.D."/>
            <person name="Segonzac C."/>
            <person name="Sohn K.H."/>
        </authorList>
    </citation>
    <scope>NUCLEOTIDE SEQUENCE [LARGE SCALE GENOMIC DNA]</scope>
    <source>
        <strain evidence="23 24">PRI2</strain>
    </source>
</reference>
<keyword evidence="15" id="KW-0576">Peroxisome</keyword>
<dbReference type="FunFam" id="3.40.50.12780:FF:000019">
    <property type="entry name" value="Long-chain fatty acid transporter"/>
    <property type="match status" value="1"/>
</dbReference>
<dbReference type="PROSITE" id="PS00455">
    <property type="entry name" value="AMP_BINDING"/>
    <property type="match status" value="1"/>
</dbReference>
<dbReference type="InterPro" id="IPR000873">
    <property type="entry name" value="AMP-dep_synth/lig_dom"/>
</dbReference>
<dbReference type="InterPro" id="IPR042099">
    <property type="entry name" value="ANL_N_sf"/>
</dbReference>
<evidence type="ECO:0000313" key="24">
    <source>
        <dbReference type="Proteomes" id="UP000298493"/>
    </source>
</evidence>
<keyword evidence="13" id="KW-0445">Lipid transport</keyword>
<dbReference type="GO" id="GO:0005778">
    <property type="term" value="C:peroxisomal membrane"/>
    <property type="evidence" value="ECO:0007669"/>
    <property type="project" value="UniProtKB-SubCell"/>
</dbReference>
<dbReference type="PROSITE" id="PS50850">
    <property type="entry name" value="MFS"/>
    <property type="match status" value="1"/>
</dbReference>
<dbReference type="InterPro" id="IPR020845">
    <property type="entry name" value="AMP-binding_CS"/>
</dbReference>
<dbReference type="Proteomes" id="UP000298493">
    <property type="component" value="Unassembled WGS sequence"/>
</dbReference>
<feature type="transmembrane region" description="Helical" evidence="21">
    <location>
        <begin position="67"/>
        <end position="89"/>
    </location>
</feature>
<keyword evidence="11" id="KW-0067">ATP-binding</keyword>
<evidence type="ECO:0000256" key="6">
    <source>
        <dbReference type="ARBA" id="ARBA00022475"/>
    </source>
</evidence>
<evidence type="ECO:0000256" key="7">
    <source>
        <dbReference type="ARBA" id="ARBA00022598"/>
    </source>
</evidence>
<evidence type="ECO:0000256" key="9">
    <source>
        <dbReference type="ARBA" id="ARBA00022692"/>
    </source>
</evidence>
<evidence type="ECO:0000256" key="3">
    <source>
        <dbReference type="ARBA" id="ARBA00004651"/>
    </source>
</evidence>
<dbReference type="AlphaFoldDB" id="A0A4Z1NX13"/>
<dbReference type="OrthoDB" id="196650at2759"/>
<dbReference type="SUPFAM" id="SSF56801">
    <property type="entry name" value="Acetyl-CoA synthetase-like"/>
    <property type="match status" value="1"/>
</dbReference>
<dbReference type="FunFam" id="1.20.1250.20:FF:000064">
    <property type="entry name" value="MFS allantoate transporter"/>
    <property type="match status" value="1"/>
</dbReference>
<comment type="function">
    <text evidence="18">Acyl-CoA synthetase required for both the import of long chain fatty acids (LCFAs) (C14-C18) and the activation very long chain fatty acids (VLCFAs) (C20-C26) by esterification of the fatty acids into metabolically active CoA-thioesters for subsequent degradation or incorporation into phospholipids. The transport and fatty acyl-CoA synthetase activities are genetically separable and are thus independent activities. Esterifies VLCFAs in the peroxisome matrix. The VLCFAs are actively transported into peroxisomes by a PXA1-PXA2 heterodimeric transporter in the peroxisomal membrane.</text>
</comment>
<evidence type="ECO:0000256" key="21">
    <source>
        <dbReference type="SAM" id="Phobius"/>
    </source>
</evidence>
<keyword evidence="8" id="KW-0551">Lipid droplet</keyword>
<comment type="similarity">
    <text evidence="16">Belongs to the major facilitator superfamily. Allantoate permease family.</text>
</comment>
<feature type="transmembrane region" description="Helical" evidence="21">
    <location>
        <begin position="391"/>
        <end position="408"/>
    </location>
</feature>
<keyword evidence="12 21" id="KW-1133">Transmembrane helix</keyword>
<dbReference type="GO" id="GO:0009898">
    <property type="term" value="C:cytoplasmic side of plasma membrane"/>
    <property type="evidence" value="ECO:0007669"/>
    <property type="project" value="TreeGrafter"/>
</dbReference>
<dbReference type="InterPro" id="IPR036259">
    <property type="entry name" value="MFS_trans_sf"/>
</dbReference>
<proteinExistence type="inferred from homology"/>
<dbReference type="GO" id="GO:0005524">
    <property type="term" value="F:ATP binding"/>
    <property type="evidence" value="ECO:0007669"/>
    <property type="project" value="UniProtKB-KW"/>
</dbReference>
<dbReference type="SUPFAM" id="SSF103473">
    <property type="entry name" value="MFS general substrate transporter"/>
    <property type="match status" value="1"/>
</dbReference>
<feature type="transmembrane region" description="Helical" evidence="21">
    <location>
        <begin position="226"/>
        <end position="247"/>
    </location>
</feature>
<organism evidence="23 24">
    <name type="scientific">Venturia nashicola</name>
    <dbReference type="NCBI Taxonomy" id="86259"/>
    <lineage>
        <taxon>Eukaryota</taxon>
        <taxon>Fungi</taxon>
        <taxon>Dikarya</taxon>
        <taxon>Ascomycota</taxon>
        <taxon>Pezizomycotina</taxon>
        <taxon>Dothideomycetes</taxon>
        <taxon>Pleosporomycetidae</taxon>
        <taxon>Venturiales</taxon>
        <taxon>Venturiaceae</taxon>
        <taxon>Venturia</taxon>
    </lineage>
</organism>
<evidence type="ECO:0000256" key="17">
    <source>
        <dbReference type="ARBA" id="ARBA00051585"/>
    </source>
</evidence>
<evidence type="ECO:0000256" key="10">
    <source>
        <dbReference type="ARBA" id="ARBA00022741"/>
    </source>
</evidence>
<evidence type="ECO:0000256" key="20">
    <source>
        <dbReference type="ARBA" id="ARBA00078285"/>
    </source>
</evidence>
<feature type="transmembrane region" description="Helical" evidence="21">
    <location>
        <begin position="453"/>
        <end position="480"/>
    </location>
</feature>
<dbReference type="GO" id="GO:0005811">
    <property type="term" value="C:lipid droplet"/>
    <property type="evidence" value="ECO:0007669"/>
    <property type="project" value="UniProtKB-SubCell"/>
</dbReference>
<comment type="subcellular location">
    <subcellularLocation>
        <location evidence="3">Cell membrane</location>
        <topology evidence="3">Multi-pass membrane protein</topology>
    </subcellularLocation>
    <subcellularLocation>
        <location evidence="1">Lipid droplet</location>
    </subcellularLocation>
    <subcellularLocation>
        <location evidence="2">Peroxisome membrane</location>
        <topology evidence="2">Multi-pass membrane protein</topology>
    </subcellularLocation>
</comment>
<dbReference type="GO" id="GO:0044539">
    <property type="term" value="P:long-chain fatty acid import into cell"/>
    <property type="evidence" value="ECO:0007669"/>
    <property type="project" value="TreeGrafter"/>
</dbReference>
<keyword evidence="10" id="KW-0547">Nucleotide-binding</keyword>
<keyword evidence="9 21" id="KW-0812">Transmembrane</keyword>
<feature type="domain" description="Major facilitator superfamily (MFS) profile" evidence="22">
    <location>
        <begin position="67"/>
        <end position="475"/>
    </location>
</feature>
<comment type="similarity">
    <text evidence="4">Belongs to the ATP-dependent AMP-binding enzyme family.</text>
</comment>
<dbReference type="InterPro" id="IPR045851">
    <property type="entry name" value="AMP-bd_C_sf"/>
</dbReference>
<evidence type="ECO:0000256" key="12">
    <source>
        <dbReference type="ARBA" id="ARBA00022989"/>
    </source>
</evidence>
<evidence type="ECO:0000256" key="13">
    <source>
        <dbReference type="ARBA" id="ARBA00023055"/>
    </source>
</evidence>
<feature type="transmembrane region" description="Helical" evidence="21">
    <location>
        <begin position="195"/>
        <end position="214"/>
    </location>
</feature>
<feature type="transmembrane region" description="Helical" evidence="21">
    <location>
        <begin position="101"/>
        <end position="118"/>
    </location>
</feature>
<evidence type="ECO:0000256" key="8">
    <source>
        <dbReference type="ARBA" id="ARBA00022677"/>
    </source>
</evidence>
<sequence length="1112" mass="123415">MSDDVKSDGKSHEIGGRIDSNSSIETGIIIPKDGDAALAFLRDEDTHMVSFTAEQEKALVRKIDWRIMPLMWCCYFLQYLDKTLINYAAVMGLYTDAHIDAAQFSTLALLFYVTYLALEFPHGFLMQKFLTAKYLGLMVTLWGLIVAVTSAAKNWGGLVATRVLLGCFESAVAPSLILITGMWYKRHEQPPRVGFWYLGTGTGTIIGSLISFGFQHYHSSTFTSWQIMFLVVGIITVTVGIIAMFFLPDNPMSSKFMTHDEKVFAIQRLRANQTGIENKHLKLGQVLECFEDPQTWLLSLITVASNVPNGAVSSYQATIIKQFGYSSKETALLQIPSGAVSIVSILIATWAAGRYNQRGLCIVLLLIPGILGGSLMAFLPADNKAGKLMGNYLTNCIGASLPLMYSWVSANFAGHTKKVTMNAILLMSFCLGNIIGPLTFRKDDAPDYVAAKITIIVCCAVACVLAVAAVAGATAVAAYLDAKFHIRKDLRIFYRLSHQRKFVAKEVAADRCCLFYQFEAQVQRIPSDVECLWSRTGSYTWSQTYHQACRYGQFYLSQNVQPRELVATYLTNSPEFLFSQVGLWSIGCAPAMINYHLTGDALIHCVKLSGAKVMVVDWDEELRARIEENRARLEGELGVKIIILDEETRARINALPPTRPDDSLRKGMSIEFPMALIYTSGSTGFPKACVFTMGRAMELGHNRITSTTVQGWPNPDRYYNCMPMYHGTGGVAAVSSLICGITYCIGKKFSASRFWDDIRDSNATAFVYVGETARYLLAAPDTGRDKDHKVRVMFGNGMRPDVWHKFRKRFGIDTVAEFFNSTEGVFGLLNVSRGPFSDAIVGHTGGLFRTYLKDSYVAAEIDHETGNPWRDPKTGFGRRNPLDKGGEILVDLADPKEFPGYWNNDGATESKFVRDLFKKGDLYYRTGDALRMDKDGRWFFLDRLGDTYRWKSENVATAEVSEKLGHHPGLTEAIVYGVAVPGYDGKAGCAAIALAAGQATTPQFFRDLLKYSLEQLPKYAVPVFLRLQQETTAMHNQKQNKVPLKKDGLDLDAIYGVGIDETEARTQGKDIMYWWPGALGHPDPGLDGEGYVVLTRADWEGIVNGGKEVARL</sequence>
<evidence type="ECO:0000256" key="5">
    <source>
        <dbReference type="ARBA" id="ARBA00022448"/>
    </source>
</evidence>
<evidence type="ECO:0000256" key="14">
    <source>
        <dbReference type="ARBA" id="ARBA00023136"/>
    </source>
</evidence>
<evidence type="ECO:0000256" key="4">
    <source>
        <dbReference type="ARBA" id="ARBA00006432"/>
    </source>
</evidence>
<evidence type="ECO:0000256" key="1">
    <source>
        <dbReference type="ARBA" id="ARBA00004502"/>
    </source>
</evidence>
<dbReference type="InterPro" id="IPR011701">
    <property type="entry name" value="MFS"/>
</dbReference>
<comment type="caution">
    <text evidence="23">The sequence shown here is derived from an EMBL/GenBank/DDBJ whole genome shotgun (WGS) entry which is preliminary data.</text>
</comment>
<feature type="transmembrane region" description="Helical" evidence="21">
    <location>
        <begin position="357"/>
        <end position="379"/>
    </location>
</feature>
<name>A0A4Z1NX13_9PEZI</name>
<dbReference type="GO" id="GO:0004467">
    <property type="term" value="F:long-chain fatty acid-CoA ligase activity"/>
    <property type="evidence" value="ECO:0007669"/>
    <property type="project" value="TreeGrafter"/>
</dbReference>
<dbReference type="Gene3D" id="1.20.1250.20">
    <property type="entry name" value="MFS general substrate transporter like domains"/>
    <property type="match status" value="2"/>
</dbReference>
<keyword evidence="24" id="KW-1185">Reference proteome</keyword>
<dbReference type="Gene3D" id="3.40.50.12780">
    <property type="entry name" value="N-terminal domain of ligase-like"/>
    <property type="match status" value="1"/>
</dbReference>
<keyword evidence="5" id="KW-0813">Transport</keyword>
<evidence type="ECO:0000256" key="16">
    <source>
        <dbReference type="ARBA" id="ARBA00037968"/>
    </source>
</evidence>
<dbReference type="Gene3D" id="3.30.300.30">
    <property type="match status" value="1"/>
</dbReference>
<evidence type="ECO:0000259" key="22">
    <source>
        <dbReference type="PROSITE" id="PS50850"/>
    </source>
</evidence>
<feature type="transmembrane region" description="Helical" evidence="21">
    <location>
        <begin position="420"/>
        <end position="441"/>
    </location>
</feature>
<dbReference type="Pfam" id="PF00501">
    <property type="entry name" value="AMP-binding"/>
    <property type="match status" value="1"/>
</dbReference>
<evidence type="ECO:0000313" key="23">
    <source>
        <dbReference type="EMBL" id="TID19652.1"/>
    </source>
</evidence>
<evidence type="ECO:0000256" key="18">
    <source>
        <dbReference type="ARBA" id="ARBA00060276"/>
    </source>
</evidence>
<dbReference type="Pfam" id="PF07690">
    <property type="entry name" value="MFS_1"/>
    <property type="match status" value="1"/>
</dbReference>
<keyword evidence="14 21" id="KW-0472">Membrane</keyword>
<gene>
    <name evidence="23" type="ORF">E6O75_ATG06990</name>
</gene>
<keyword evidence="6" id="KW-1003">Cell membrane</keyword>
<feature type="transmembrane region" description="Helical" evidence="21">
    <location>
        <begin position="130"/>
        <end position="151"/>
    </location>
</feature>
<feature type="transmembrane region" description="Helical" evidence="21">
    <location>
        <begin position="163"/>
        <end position="183"/>
    </location>
</feature>
<dbReference type="GO" id="GO:0005324">
    <property type="term" value="F:long-chain fatty acid transmembrane transporter activity"/>
    <property type="evidence" value="ECO:0007669"/>
    <property type="project" value="TreeGrafter"/>
</dbReference>
<dbReference type="CDD" id="cd17327">
    <property type="entry name" value="MFS_FEN2_like"/>
    <property type="match status" value="1"/>
</dbReference>
<comment type="catalytic activity">
    <reaction evidence="17">
        <text>a very long-chain fatty acid + ATP + CoA = a very long-chain fatty acyl-CoA + AMP + diphosphate</text>
        <dbReference type="Rhea" id="RHEA:54536"/>
        <dbReference type="ChEBI" id="CHEBI:30616"/>
        <dbReference type="ChEBI" id="CHEBI:33019"/>
        <dbReference type="ChEBI" id="CHEBI:57287"/>
        <dbReference type="ChEBI" id="CHEBI:58950"/>
        <dbReference type="ChEBI" id="CHEBI:138261"/>
        <dbReference type="ChEBI" id="CHEBI:456215"/>
    </reaction>
</comment>
<dbReference type="PANTHER" id="PTHR43107:SF6">
    <property type="entry name" value="ACYL-COA SYNTHETASE FAMILY PROTEIN (CEFD1), PUTATIVE (AFU_ORTHOLOGUE AFUA_6G03630)-RELATED"/>
    <property type="match status" value="1"/>
</dbReference>